<dbReference type="InterPro" id="IPR004716">
    <property type="entry name" value="PTS_IIA_glucitol/sorbitol-sp"/>
</dbReference>
<sequence>MTVLLRTRVTAIGPEVADLAEGGVVILFADGSPPELAEVSVLHKTEHGPSDGAPQKGASITLGPLAATITAVGSSAWSKVLEMGHVVISFNGAAEAERPGEICASQVDAEALVAALKTGAIITIAA</sequence>
<dbReference type="GO" id="GO:0008982">
    <property type="term" value="F:protein-N(PI)-phosphohistidine-sugar phosphotransferase activity"/>
    <property type="evidence" value="ECO:0007669"/>
    <property type="project" value="InterPro"/>
</dbReference>
<dbReference type="AlphaFoldDB" id="A0A841PRQ1"/>
<evidence type="ECO:0000313" key="3">
    <source>
        <dbReference type="Proteomes" id="UP000556329"/>
    </source>
</evidence>
<proteinExistence type="predicted"/>
<organism evidence="2 3">
    <name type="scientific">Mesorhizobium sangaii</name>
    <dbReference type="NCBI Taxonomy" id="505389"/>
    <lineage>
        <taxon>Bacteria</taxon>
        <taxon>Pseudomonadati</taxon>
        <taxon>Pseudomonadota</taxon>
        <taxon>Alphaproteobacteria</taxon>
        <taxon>Hyphomicrobiales</taxon>
        <taxon>Phyllobacteriaceae</taxon>
        <taxon>Mesorhizobium</taxon>
    </lineage>
</organism>
<keyword evidence="3" id="KW-1185">Reference proteome</keyword>
<dbReference type="SUPFAM" id="SSF141530">
    <property type="entry name" value="PTSIIA/GutA-like"/>
    <property type="match status" value="1"/>
</dbReference>
<reference evidence="2 3" key="1">
    <citation type="submission" date="2020-08" db="EMBL/GenBank/DDBJ databases">
        <title>Genomic Encyclopedia of Type Strains, Phase IV (KMG-IV): sequencing the most valuable type-strain genomes for metagenomic binning, comparative biology and taxonomic classification.</title>
        <authorList>
            <person name="Goeker M."/>
        </authorList>
    </citation>
    <scope>NUCLEOTIDE SEQUENCE [LARGE SCALE GENOMIC DNA]</scope>
    <source>
        <strain evidence="2 3">DSM 100039</strain>
    </source>
</reference>
<dbReference type="EMBL" id="JACHEF010000006">
    <property type="protein sequence ID" value="MBB6412752.1"/>
    <property type="molecule type" value="Genomic_DNA"/>
</dbReference>
<comment type="caution">
    <text evidence="2">The sequence shown here is derived from an EMBL/GenBank/DDBJ whole genome shotgun (WGS) entry which is preliminary data.</text>
</comment>
<dbReference type="PROSITE" id="PS51097">
    <property type="entry name" value="PTS_EIIA_TYPE_5"/>
    <property type="match status" value="1"/>
</dbReference>
<dbReference type="GO" id="GO:0009401">
    <property type="term" value="P:phosphoenolpyruvate-dependent sugar phosphotransferase system"/>
    <property type="evidence" value="ECO:0007669"/>
    <property type="project" value="InterPro"/>
</dbReference>
<dbReference type="PANTHER" id="PTHR40398:SF1">
    <property type="entry name" value="PTS SYSTEM GLUCITOL_SORBITOL-SPECIFIC EIIA COMPONENT"/>
    <property type="match status" value="1"/>
</dbReference>
<evidence type="ECO:0000313" key="2">
    <source>
        <dbReference type="EMBL" id="MBB6412752.1"/>
    </source>
</evidence>
<name>A0A841PRQ1_9HYPH</name>
<gene>
    <name evidence="2" type="ORF">HNQ71_005444</name>
</gene>
<dbReference type="Pfam" id="PF03829">
    <property type="entry name" value="PTSIIA_gutA"/>
    <property type="match status" value="1"/>
</dbReference>
<dbReference type="PANTHER" id="PTHR40398">
    <property type="entry name" value="PTS SYSTEM GLUCITOL/SORBITOL-SPECIFIC EIIA COMPONENT"/>
    <property type="match status" value="1"/>
</dbReference>
<dbReference type="GO" id="GO:0016301">
    <property type="term" value="F:kinase activity"/>
    <property type="evidence" value="ECO:0007669"/>
    <property type="project" value="TreeGrafter"/>
</dbReference>
<dbReference type="Gene3D" id="2.40.33.40">
    <property type="entry name" value="Phosphotransferase system, glucitol/sorbitol-specific IIA component"/>
    <property type="match status" value="1"/>
</dbReference>
<dbReference type="Proteomes" id="UP000556329">
    <property type="component" value="Unassembled WGS sequence"/>
</dbReference>
<accession>A0A841PRQ1</accession>
<dbReference type="GO" id="GO:0005737">
    <property type="term" value="C:cytoplasm"/>
    <property type="evidence" value="ECO:0007669"/>
    <property type="project" value="InterPro"/>
</dbReference>
<protein>
    <submittedName>
        <fullName evidence="2">PTS system glucitol/sorbitol-specific IIA component</fullName>
    </submittedName>
</protein>
<dbReference type="RefSeq" id="WP_184875954.1">
    <property type="nucleotide sequence ID" value="NZ_JACHEF010000006.1"/>
</dbReference>
<evidence type="ECO:0000256" key="1">
    <source>
        <dbReference type="PROSITE-ProRule" id="PRU00420"/>
    </source>
</evidence>
<dbReference type="InterPro" id="IPR036665">
    <property type="entry name" value="PTS_IIA_glucitol/sorbitol_sf"/>
</dbReference>
<feature type="modified residue" description="Phosphohistidine; by HPr" evidence="1">
    <location>
        <position position="43"/>
    </location>
</feature>